<gene>
    <name evidence="2" type="ORF">QUW28_08405</name>
</gene>
<evidence type="ECO:0000313" key="2">
    <source>
        <dbReference type="EMBL" id="MDM8275507.1"/>
    </source>
</evidence>
<comment type="caution">
    <text evidence="2">The sequence shown here is derived from an EMBL/GenBank/DDBJ whole genome shotgun (WGS) entry which is preliminary data.</text>
</comment>
<keyword evidence="3" id="KW-1185">Reference proteome</keyword>
<protein>
    <submittedName>
        <fullName evidence="2">Uncharacterized protein</fullName>
    </submittedName>
</protein>
<keyword evidence="1" id="KW-0812">Transmembrane</keyword>
<evidence type="ECO:0000313" key="3">
    <source>
        <dbReference type="Proteomes" id="UP001529421"/>
    </source>
</evidence>
<dbReference type="RefSeq" id="WP_289545600.1">
    <property type="nucleotide sequence ID" value="NZ_JAUDDZ010000012.1"/>
</dbReference>
<dbReference type="EMBL" id="JAUDDZ010000012">
    <property type="protein sequence ID" value="MDM8275507.1"/>
    <property type="molecule type" value="Genomic_DNA"/>
</dbReference>
<keyword evidence="1" id="KW-1133">Transmembrane helix</keyword>
<sequence length="69" mass="7558">MTEQHIAEIVTDILGPNAPLSLEQLSVLVFVLAVSTVLLAMGLGYQAARLDRRVKALEAARDAQREEVR</sequence>
<organism evidence="2 3">
    <name type="scientific">Enorma phocaeensis</name>
    <dbReference type="NCBI Taxonomy" id="1871019"/>
    <lineage>
        <taxon>Bacteria</taxon>
        <taxon>Bacillati</taxon>
        <taxon>Actinomycetota</taxon>
        <taxon>Coriobacteriia</taxon>
        <taxon>Coriobacteriales</taxon>
        <taxon>Coriobacteriaceae</taxon>
        <taxon>Enorma</taxon>
    </lineage>
</organism>
<proteinExistence type="predicted"/>
<evidence type="ECO:0000256" key="1">
    <source>
        <dbReference type="SAM" id="Phobius"/>
    </source>
</evidence>
<keyword evidence="1" id="KW-0472">Membrane</keyword>
<dbReference type="Proteomes" id="UP001529421">
    <property type="component" value="Unassembled WGS sequence"/>
</dbReference>
<accession>A0ABT7VCC1</accession>
<reference evidence="3" key="1">
    <citation type="submission" date="2023-06" db="EMBL/GenBank/DDBJ databases">
        <title>Identification and characterization of horizontal gene transfer across gut microbiota members of farm animals based on homology search.</title>
        <authorList>
            <person name="Zeman M."/>
            <person name="Kubasova T."/>
            <person name="Jahodarova E."/>
            <person name="Nykrynova M."/>
            <person name="Rychlik I."/>
        </authorList>
    </citation>
    <scope>NUCLEOTIDE SEQUENCE [LARGE SCALE GENOMIC DNA]</scope>
    <source>
        <strain evidence="3">154_Feed</strain>
    </source>
</reference>
<feature type="transmembrane region" description="Helical" evidence="1">
    <location>
        <begin position="25"/>
        <end position="45"/>
    </location>
</feature>
<reference evidence="2 3" key="2">
    <citation type="submission" date="2023-06" db="EMBL/GenBank/DDBJ databases">
        <authorList>
            <person name="Zeman M."/>
            <person name="Kubasova T."/>
            <person name="Jahodarova E."/>
            <person name="Nykrynova M."/>
            <person name="Rychlik I."/>
        </authorList>
    </citation>
    <scope>NUCLEOTIDE SEQUENCE [LARGE SCALE GENOMIC DNA]</scope>
    <source>
        <strain evidence="2 3">154_Feed</strain>
    </source>
</reference>
<name>A0ABT7VCC1_9ACTN</name>